<accession>A0ABV0G1V4</accession>
<keyword evidence="2" id="KW-1185">Reference proteome</keyword>
<dbReference type="RefSeq" id="WP_347704526.1">
    <property type="nucleotide sequence ID" value="NZ_JBDPZD010000002.1"/>
</dbReference>
<proteinExistence type="predicted"/>
<organism evidence="1 2">
    <name type="scientific">Roseateles paludis</name>
    <dbReference type="NCBI Taxonomy" id="3145238"/>
    <lineage>
        <taxon>Bacteria</taxon>
        <taxon>Pseudomonadati</taxon>
        <taxon>Pseudomonadota</taxon>
        <taxon>Betaproteobacteria</taxon>
        <taxon>Burkholderiales</taxon>
        <taxon>Sphaerotilaceae</taxon>
        <taxon>Roseateles</taxon>
    </lineage>
</organism>
<evidence type="ECO:0000313" key="2">
    <source>
        <dbReference type="Proteomes" id="UP001495147"/>
    </source>
</evidence>
<protein>
    <submittedName>
        <fullName evidence="1">Nucleotidyltransferase family protein</fullName>
    </submittedName>
</protein>
<comment type="caution">
    <text evidence="1">The sequence shown here is derived from an EMBL/GenBank/DDBJ whole genome shotgun (WGS) entry which is preliminary data.</text>
</comment>
<evidence type="ECO:0000313" key="1">
    <source>
        <dbReference type="EMBL" id="MEO3691712.1"/>
    </source>
</evidence>
<dbReference type="Proteomes" id="UP001495147">
    <property type="component" value="Unassembled WGS sequence"/>
</dbReference>
<dbReference type="EMBL" id="JBDPZD010000002">
    <property type="protein sequence ID" value="MEO3691712.1"/>
    <property type="molecule type" value="Genomic_DNA"/>
</dbReference>
<dbReference type="InterPro" id="IPR039498">
    <property type="entry name" value="NTP_transf_5"/>
</dbReference>
<gene>
    <name evidence="1" type="ORF">ABDJ85_09545</name>
</gene>
<reference evidence="1 2" key="1">
    <citation type="submission" date="2024-05" db="EMBL/GenBank/DDBJ databases">
        <title>Roseateles sp. DJS-2-20 16S ribosomal RNA gene Genome sequencing and assembly.</title>
        <authorList>
            <person name="Woo H."/>
        </authorList>
    </citation>
    <scope>NUCLEOTIDE SEQUENCE [LARGE SCALE GENOMIC DNA]</scope>
    <source>
        <strain evidence="1 2">DJS-2-20</strain>
    </source>
</reference>
<dbReference type="Pfam" id="PF14907">
    <property type="entry name" value="NTP_transf_5"/>
    <property type="match status" value="1"/>
</dbReference>
<name>A0ABV0G1V4_9BURK</name>
<sequence>MADLLTPFWARPEQRPDWQDRAWEAAMGQARRGRLTARLALKLSEMPGGLDAVPSPQRDFLQGALRVVHRHRQDVLFELDQVRRSMKGVPGPIVLLKGAAYLAAELPAARGRVFSDIDLMVAEGSLEQAESALLGGGWISQERDAYNQRYYRQWMHEIPPLEHVQRGTVLDLHHTISPPTSRFKVDGRSLLARARPLGDSGFHVLAPEDMVLHSAVHLYQEGEFDHGMRDLLDLHELLLDFGRDPSFWPTLVARAEELSLGEPLSVLLTQRQQLLGIVPPADLTEPLKAFQPHWPRRQVMQSLLALALRPQHPDCDTLLSRCARRALYLRSHLIRMPLHLLVPHLVRKAWMARMSAAPAPDEGAA</sequence>